<keyword evidence="1" id="KW-0472">Membrane</keyword>
<evidence type="ECO:0000313" key="2">
    <source>
        <dbReference type="EMBL" id="PWJ28687.1"/>
    </source>
</evidence>
<proteinExistence type="predicted"/>
<accession>A0A2Y9BEV9</accession>
<feature type="transmembrane region" description="Helical" evidence="1">
    <location>
        <begin position="48"/>
        <end position="69"/>
    </location>
</feature>
<keyword evidence="3" id="KW-1185">Reference proteome</keyword>
<keyword evidence="1" id="KW-0812">Transmembrane</keyword>
<dbReference type="EMBL" id="QGDL01000008">
    <property type="protein sequence ID" value="PWJ28687.1"/>
    <property type="molecule type" value="Genomic_DNA"/>
</dbReference>
<comment type="caution">
    <text evidence="2">The sequence shown here is derived from an EMBL/GenBank/DDBJ whole genome shotgun (WGS) entry which is preliminary data.</text>
</comment>
<name>A0A2Y9BEV9_9FIRM</name>
<feature type="transmembrane region" description="Helical" evidence="1">
    <location>
        <begin position="7"/>
        <end position="28"/>
    </location>
</feature>
<dbReference type="AlphaFoldDB" id="A0A2Y9BEV9"/>
<evidence type="ECO:0000313" key="3">
    <source>
        <dbReference type="Proteomes" id="UP000245845"/>
    </source>
</evidence>
<dbReference type="OrthoDB" id="2067265at2"/>
<gene>
    <name evidence="2" type="ORF">A8806_108202</name>
</gene>
<reference evidence="2 3" key="1">
    <citation type="submission" date="2018-05" db="EMBL/GenBank/DDBJ databases">
        <title>The Hungate 1000. A catalogue of reference genomes from the rumen microbiome.</title>
        <authorList>
            <person name="Kelly W."/>
        </authorList>
    </citation>
    <scope>NUCLEOTIDE SEQUENCE [LARGE SCALE GENOMIC DNA]</scope>
    <source>
        <strain evidence="2 3">NLAE-zl-C242</strain>
    </source>
</reference>
<evidence type="ECO:0000256" key="1">
    <source>
        <dbReference type="SAM" id="Phobius"/>
    </source>
</evidence>
<sequence length="74" mass="8804">MRKLYNILKMVSWCFVGVFIGSSIYQYYDYKTHPDLYAWQSAPWYLSIEIRGVFTAIIIAVLLIIMHIIKKKLK</sequence>
<dbReference type="Proteomes" id="UP000245845">
    <property type="component" value="Unassembled WGS sequence"/>
</dbReference>
<organism evidence="2 3">
    <name type="scientific">Faecalicatena orotica</name>
    <dbReference type="NCBI Taxonomy" id="1544"/>
    <lineage>
        <taxon>Bacteria</taxon>
        <taxon>Bacillati</taxon>
        <taxon>Bacillota</taxon>
        <taxon>Clostridia</taxon>
        <taxon>Lachnospirales</taxon>
        <taxon>Lachnospiraceae</taxon>
        <taxon>Faecalicatena</taxon>
    </lineage>
</organism>
<protein>
    <submittedName>
        <fullName evidence="2">Uncharacterized protein</fullName>
    </submittedName>
</protein>
<keyword evidence="1" id="KW-1133">Transmembrane helix</keyword>